<accession>A0A927C950</accession>
<dbReference type="Gene3D" id="3.40.50.2300">
    <property type="match status" value="1"/>
</dbReference>
<dbReference type="EMBL" id="JACXJA010000017">
    <property type="protein sequence ID" value="MBD2863139.1"/>
    <property type="molecule type" value="Genomic_DNA"/>
</dbReference>
<dbReference type="PROSITE" id="PS50110">
    <property type="entry name" value="RESPONSE_REGULATORY"/>
    <property type="match status" value="1"/>
</dbReference>
<dbReference type="GO" id="GO:0000160">
    <property type="term" value="P:phosphorelay signal transduction system"/>
    <property type="evidence" value="ECO:0007669"/>
    <property type="project" value="InterPro"/>
</dbReference>
<evidence type="ECO:0000313" key="5">
    <source>
        <dbReference type="Proteomes" id="UP000639396"/>
    </source>
</evidence>
<evidence type="ECO:0000313" key="4">
    <source>
        <dbReference type="EMBL" id="MBD2863139.1"/>
    </source>
</evidence>
<dbReference type="RefSeq" id="WP_190928888.1">
    <property type="nucleotide sequence ID" value="NZ_JACXJA010000017.1"/>
</dbReference>
<gene>
    <name evidence="4" type="ORF">IDH45_14195</name>
</gene>
<dbReference type="AlphaFoldDB" id="A0A927C950"/>
<proteinExistence type="predicted"/>
<name>A0A927C950_9BACL</name>
<organism evidence="4 5">
    <name type="scientific">Paenibacillus oceani</name>
    <dbReference type="NCBI Taxonomy" id="2772510"/>
    <lineage>
        <taxon>Bacteria</taxon>
        <taxon>Bacillati</taxon>
        <taxon>Bacillota</taxon>
        <taxon>Bacilli</taxon>
        <taxon>Bacillales</taxon>
        <taxon>Paenibacillaceae</taxon>
        <taxon>Paenibacillus</taxon>
    </lineage>
</organism>
<evidence type="ECO:0000259" key="3">
    <source>
        <dbReference type="PROSITE" id="PS50110"/>
    </source>
</evidence>
<feature type="modified residue" description="4-aspartylphosphate" evidence="1">
    <location>
        <position position="47"/>
    </location>
</feature>
<sequence>MNDDFANLQSMINQLRLEGYPAVVVNRGQMALDELAKSPDFFLVILDITIPDMSGYAKRGRERHADCLHHSCPSASGARGSAGPRISAEEEIT</sequence>
<feature type="region of interest" description="Disordered" evidence="2">
    <location>
        <begin position="68"/>
        <end position="93"/>
    </location>
</feature>
<evidence type="ECO:0000256" key="2">
    <source>
        <dbReference type="SAM" id="MobiDB-lite"/>
    </source>
</evidence>
<feature type="domain" description="Response regulatory" evidence="3">
    <location>
        <begin position="1"/>
        <end position="93"/>
    </location>
</feature>
<protein>
    <recommendedName>
        <fullName evidence="3">Response regulatory domain-containing protein</fullName>
    </recommendedName>
</protein>
<reference evidence="4" key="1">
    <citation type="submission" date="2020-09" db="EMBL/GenBank/DDBJ databases">
        <title>A novel bacterium of genus Paenibacillus, isolated from South China Sea.</title>
        <authorList>
            <person name="Huang H."/>
            <person name="Mo K."/>
            <person name="Hu Y."/>
        </authorList>
    </citation>
    <scope>NUCLEOTIDE SEQUENCE</scope>
    <source>
        <strain evidence="4">IB182363</strain>
    </source>
</reference>
<dbReference type="SUPFAM" id="SSF52172">
    <property type="entry name" value="CheY-like"/>
    <property type="match status" value="1"/>
</dbReference>
<dbReference type="InterPro" id="IPR001789">
    <property type="entry name" value="Sig_transdc_resp-reg_receiver"/>
</dbReference>
<evidence type="ECO:0000256" key="1">
    <source>
        <dbReference type="PROSITE-ProRule" id="PRU00169"/>
    </source>
</evidence>
<keyword evidence="1" id="KW-0597">Phosphoprotein</keyword>
<keyword evidence="5" id="KW-1185">Reference proteome</keyword>
<comment type="caution">
    <text evidence="4">The sequence shown here is derived from an EMBL/GenBank/DDBJ whole genome shotgun (WGS) entry which is preliminary data.</text>
</comment>
<dbReference type="InterPro" id="IPR011006">
    <property type="entry name" value="CheY-like_superfamily"/>
</dbReference>
<dbReference type="Proteomes" id="UP000639396">
    <property type="component" value="Unassembled WGS sequence"/>
</dbReference>